<evidence type="ECO:0000313" key="1">
    <source>
        <dbReference type="EMBL" id="KOF03912.1"/>
    </source>
</evidence>
<evidence type="ECO:0000313" key="2">
    <source>
        <dbReference type="Proteomes" id="UP000036908"/>
    </source>
</evidence>
<proteinExistence type="predicted"/>
<organism evidence="1 2">
    <name type="scientific">Roseivirga seohaensis subsp. aquiponti</name>
    <dbReference type="NCBI Taxonomy" id="1566026"/>
    <lineage>
        <taxon>Bacteria</taxon>
        <taxon>Pseudomonadati</taxon>
        <taxon>Bacteroidota</taxon>
        <taxon>Cytophagia</taxon>
        <taxon>Cytophagales</taxon>
        <taxon>Roseivirgaceae</taxon>
        <taxon>Roseivirga</taxon>
    </lineage>
</organism>
<gene>
    <name evidence="1" type="ORF">OB69_02555</name>
</gene>
<dbReference type="EMBL" id="JSVA01000004">
    <property type="protein sequence ID" value="KOF03912.1"/>
    <property type="molecule type" value="Genomic_DNA"/>
</dbReference>
<sequence>MKKFSLVQSVFIIANLCLVVSTQRAFPPSIYNELDISNGLLIGKWELVDEYEVDGLGKKIDVEDLFRPLVELGDKSESNSTKVKKVRDVKLTFNTQGEGFNNELGYGFSYSFKDSILDMGRRYKVVELSDSTLKLKEQSDLMSLSGGFDFLIFKRINSVDVASARTKMKELIVGNWQCDNLIRVKTDGNAYFEDKEHIVDTLGDNIKVNLYFSFDVSRFEFGQRGGRTGAFVYDLVDSMINVEGMHFFTIIKIDQDSMSLLGQHSPENEDRYIWKMSRDE</sequence>
<comment type="caution">
    <text evidence="1">The sequence shown here is derived from an EMBL/GenBank/DDBJ whole genome shotgun (WGS) entry which is preliminary data.</text>
</comment>
<dbReference type="Proteomes" id="UP000036908">
    <property type="component" value="Unassembled WGS sequence"/>
</dbReference>
<dbReference type="PATRIC" id="fig|1566026.4.peg.2274"/>
<dbReference type="AlphaFoldDB" id="A0A0L8AP00"/>
<keyword evidence="2" id="KW-1185">Reference proteome</keyword>
<name>A0A0L8AP00_9BACT</name>
<evidence type="ECO:0008006" key="3">
    <source>
        <dbReference type="Google" id="ProtNLM"/>
    </source>
</evidence>
<dbReference type="RefSeq" id="WP_053222129.1">
    <property type="nucleotide sequence ID" value="NZ_JSVA01000004.1"/>
</dbReference>
<protein>
    <recommendedName>
        <fullName evidence="3">Lipocalin-like domain-containing protein</fullName>
    </recommendedName>
</protein>
<accession>A0A0L8AP00</accession>
<reference evidence="2" key="1">
    <citation type="submission" date="2014-11" db="EMBL/GenBank/DDBJ databases">
        <title>Genome sequencing of Roseivirga sp. D-25.</title>
        <authorList>
            <person name="Selvaratnam C."/>
            <person name="Thevarajoo S."/>
            <person name="Goh K.M."/>
            <person name="Eee R."/>
            <person name="Chan K.-G."/>
            <person name="Chong C.S."/>
        </authorList>
    </citation>
    <scope>NUCLEOTIDE SEQUENCE [LARGE SCALE GENOMIC DNA]</scope>
    <source>
        <strain evidence="2">D-25</strain>
    </source>
</reference>